<evidence type="ECO:0000313" key="2">
    <source>
        <dbReference type="Proteomes" id="UP001472677"/>
    </source>
</evidence>
<comment type="caution">
    <text evidence="1">The sequence shown here is derived from an EMBL/GenBank/DDBJ whole genome shotgun (WGS) entry which is preliminary data.</text>
</comment>
<gene>
    <name evidence="1" type="ORF">V6N12_068469</name>
</gene>
<protein>
    <recommendedName>
        <fullName evidence="3">Reverse transcriptase Ty1/copia-type domain-containing protein</fullName>
    </recommendedName>
</protein>
<proteinExistence type="predicted"/>
<dbReference type="Proteomes" id="UP001472677">
    <property type="component" value="Unassembled WGS sequence"/>
</dbReference>
<sequence>MNAFLNGNLEEEVYMKMPPGIKTLGGLNKGNLVTWRSKKQSVISKSSAEAKFRALTREFVKEFGFSRY</sequence>
<reference evidence="1 2" key="1">
    <citation type="journal article" date="2024" name="G3 (Bethesda)">
        <title>Genome assembly of Hibiscus sabdariffa L. provides insights into metabolisms of medicinal natural products.</title>
        <authorList>
            <person name="Kim T."/>
        </authorList>
    </citation>
    <scope>NUCLEOTIDE SEQUENCE [LARGE SCALE GENOMIC DNA]</scope>
    <source>
        <strain evidence="1">TK-2024</strain>
        <tissue evidence="1">Old leaves</tissue>
    </source>
</reference>
<name>A0ABR2FQE1_9ROSI</name>
<evidence type="ECO:0000313" key="1">
    <source>
        <dbReference type="EMBL" id="KAK8584223.1"/>
    </source>
</evidence>
<keyword evidence="2" id="KW-1185">Reference proteome</keyword>
<organism evidence="1 2">
    <name type="scientific">Hibiscus sabdariffa</name>
    <name type="common">roselle</name>
    <dbReference type="NCBI Taxonomy" id="183260"/>
    <lineage>
        <taxon>Eukaryota</taxon>
        <taxon>Viridiplantae</taxon>
        <taxon>Streptophyta</taxon>
        <taxon>Embryophyta</taxon>
        <taxon>Tracheophyta</taxon>
        <taxon>Spermatophyta</taxon>
        <taxon>Magnoliopsida</taxon>
        <taxon>eudicotyledons</taxon>
        <taxon>Gunneridae</taxon>
        <taxon>Pentapetalae</taxon>
        <taxon>rosids</taxon>
        <taxon>malvids</taxon>
        <taxon>Malvales</taxon>
        <taxon>Malvaceae</taxon>
        <taxon>Malvoideae</taxon>
        <taxon>Hibiscus</taxon>
    </lineage>
</organism>
<dbReference type="EMBL" id="JBBPBM010000005">
    <property type="protein sequence ID" value="KAK8584223.1"/>
    <property type="molecule type" value="Genomic_DNA"/>
</dbReference>
<evidence type="ECO:0008006" key="3">
    <source>
        <dbReference type="Google" id="ProtNLM"/>
    </source>
</evidence>
<accession>A0ABR2FQE1</accession>